<dbReference type="Pfam" id="PF00651">
    <property type="entry name" value="BTB"/>
    <property type="match status" value="1"/>
</dbReference>
<protein>
    <recommendedName>
        <fullName evidence="2">BTB domain-containing protein</fullName>
    </recommendedName>
</protein>
<gene>
    <name evidence="3" type="ORF">CHIRRI_LOCUS636</name>
</gene>
<keyword evidence="1" id="KW-0175">Coiled coil</keyword>
<dbReference type="AlphaFoldDB" id="A0A9N9WMI1"/>
<dbReference type="SMART" id="SM00225">
    <property type="entry name" value="BTB"/>
    <property type="match status" value="1"/>
</dbReference>
<reference evidence="3" key="1">
    <citation type="submission" date="2022-01" db="EMBL/GenBank/DDBJ databases">
        <authorList>
            <person name="King R."/>
        </authorList>
    </citation>
    <scope>NUCLEOTIDE SEQUENCE</scope>
</reference>
<dbReference type="Proteomes" id="UP001153620">
    <property type="component" value="Chromosome 1"/>
</dbReference>
<evidence type="ECO:0000259" key="2">
    <source>
        <dbReference type="PROSITE" id="PS50097"/>
    </source>
</evidence>
<dbReference type="CDD" id="cd18186">
    <property type="entry name" value="BTB_POZ_ZBTB_KLHL-like"/>
    <property type="match status" value="1"/>
</dbReference>
<dbReference type="Gene3D" id="3.80.10.10">
    <property type="entry name" value="Ribonuclease Inhibitor"/>
    <property type="match status" value="1"/>
</dbReference>
<feature type="coiled-coil region" evidence="1">
    <location>
        <begin position="233"/>
        <end position="260"/>
    </location>
</feature>
<reference evidence="3" key="2">
    <citation type="submission" date="2022-10" db="EMBL/GenBank/DDBJ databases">
        <authorList>
            <consortium name="ENA_rothamsted_submissions"/>
            <consortium name="culmorum"/>
            <person name="King R."/>
        </authorList>
    </citation>
    <scope>NUCLEOTIDE SEQUENCE</scope>
</reference>
<organism evidence="3 4">
    <name type="scientific">Chironomus riparius</name>
    <dbReference type="NCBI Taxonomy" id="315576"/>
    <lineage>
        <taxon>Eukaryota</taxon>
        <taxon>Metazoa</taxon>
        <taxon>Ecdysozoa</taxon>
        <taxon>Arthropoda</taxon>
        <taxon>Hexapoda</taxon>
        <taxon>Insecta</taxon>
        <taxon>Pterygota</taxon>
        <taxon>Neoptera</taxon>
        <taxon>Endopterygota</taxon>
        <taxon>Diptera</taxon>
        <taxon>Nematocera</taxon>
        <taxon>Chironomoidea</taxon>
        <taxon>Chironomidae</taxon>
        <taxon>Chironominae</taxon>
        <taxon>Chironomus</taxon>
    </lineage>
</organism>
<dbReference type="InterPro" id="IPR000210">
    <property type="entry name" value="BTB/POZ_dom"/>
</dbReference>
<dbReference type="EMBL" id="OU895877">
    <property type="protein sequence ID" value="CAG9797647.1"/>
    <property type="molecule type" value="Genomic_DNA"/>
</dbReference>
<feature type="coiled-coil region" evidence="1">
    <location>
        <begin position="444"/>
        <end position="471"/>
    </location>
</feature>
<evidence type="ECO:0000313" key="4">
    <source>
        <dbReference type="Proteomes" id="UP001153620"/>
    </source>
</evidence>
<dbReference type="InterPro" id="IPR011333">
    <property type="entry name" value="SKP1/BTB/POZ_sf"/>
</dbReference>
<evidence type="ECO:0000313" key="3">
    <source>
        <dbReference type="EMBL" id="CAG9797647.1"/>
    </source>
</evidence>
<sequence>MEVFCEYSYDPCEASRVFYTCYINEQNIPENTELKFTGEHKYGNTNNDVAEVNFSSCNITKVPQGLTKVFPNLISLSICGSNLKDLKKNDLAEYKNFEILGFANNCIEFLPGDLFEGFELLNEISFVGNKLQAITPNILDGLNNLKQVDFSNNPKYTKFYSEDPKNLGNGTLQSVKAELREQFCNNSGKPVNVGQRFEDEVQALKITVQNLTQGNGTILKVKAEPPENACSKFKLMQNANQKYEDEIRALKRTVLNLTVENQALKISQAELQHEIQALNAPVIQKGVHSDIKKILQDDNFKDFQIVIDDQKFNVHKFLLTARSPTLADILLNNPHAESLSLVEISVNIFEKILKFLYTDEYPQLEDGKYLHLFSAADRLKIEELKDFAVEKVLEGLNGDNAVEVLGFGNKYAHRQLRLKAFEEIKKKWPRIEFFDDWAFETERVVQVIELYKQKEEALKKMEEKFKDMKANT</sequence>
<dbReference type="SUPFAM" id="SSF54695">
    <property type="entry name" value="POZ domain"/>
    <property type="match status" value="1"/>
</dbReference>
<dbReference type="PANTHER" id="PTHR24413">
    <property type="entry name" value="SPECKLE-TYPE POZ PROTEIN"/>
    <property type="match status" value="1"/>
</dbReference>
<feature type="domain" description="BTB" evidence="2">
    <location>
        <begin position="301"/>
        <end position="365"/>
    </location>
</feature>
<name>A0A9N9WMI1_9DIPT</name>
<dbReference type="OrthoDB" id="2311693at2759"/>
<keyword evidence="4" id="KW-1185">Reference proteome</keyword>
<dbReference type="PROSITE" id="PS50097">
    <property type="entry name" value="BTB"/>
    <property type="match status" value="1"/>
</dbReference>
<accession>A0A9N9WMI1</accession>
<dbReference type="SUPFAM" id="SSF52058">
    <property type="entry name" value="L domain-like"/>
    <property type="match status" value="1"/>
</dbReference>
<dbReference type="InterPro" id="IPR032675">
    <property type="entry name" value="LRR_dom_sf"/>
</dbReference>
<proteinExistence type="predicted"/>
<evidence type="ECO:0000256" key="1">
    <source>
        <dbReference type="SAM" id="Coils"/>
    </source>
</evidence>
<dbReference type="Gene3D" id="3.30.710.10">
    <property type="entry name" value="Potassium Channel Kv1.1, Chain A"/>
    <property type="match status" value="1"/>
</dbReference>